<dbReference type="AlphaFoldDB" id="A0A6J8BPX3"/>
<keyword evidence="1" id="KW-0479">Metal-binding</keyword>
<feature type="domain" description="CCHC-type" evidence="3">
    <location>
        <begin position="236"/>
        <end position="252"/>
    </location>
</feature>
<evidence type="ECO:0000259" key="3">
    <source>
        <dbReference type="PROSITE" id="PS50158"/>
    </source>
</evidence>
<evidence type="ECO:0000313" key="5">
    <source>
        <dbReference type="Proteomes" id="UP000507470"/>
    </source>
</evidence>
<dbReference type="Proteomes" id="UP000507470">
    <property type="component" value="Unassembled WGS sequence"/>
</dbReference>
<reference evidence="4 5" key="1">
    <citation type="submission" date="2020-06" db="EMBL/GenBank/DDBJ databases">
        <authorList>
            <person name="Li R."/>
            <person name="Bekaert M."/>
        </authorList>
    </citation>
    <scope>NUCLEOTIDE SEQUENCE [LARGE SCALE GENOMIC DNA]</scope>
    <source>
        <strain evidence="5">wild</strain>
    </source>
</reference>
<dbReference type="Pfam" id="PF00098">
    <property type="entry name" value="zf-CCHC"/>
    <property type="match status" value="1"/>
</dbReference>
<feature type="compositionally biased region" description="Basic and acidic residues" evidence="2">
    <location>
        <begin position="155"/>
        <end position="166"/>
    </location>
</feature>
<dbReference type="InterPro" id="IPR001878">
    <property type="entry name" value="Znf_CCHC"/>
</dbReference>
<dbReference type="EMBL" id="CACVKT020003653">
    <property type="protein sequence ID" value="CAC5384809.1"/>
    <property type="molecule type" value="Genomic_DNA"/>
</dbReference>
<dbReference type="OrthoDB" id="6094981at2759"/>
<feature type="compositionally biased region" description="Basic and acidic residues" evidence="2">
    <location>
        <begin position="173"/>
        <end position="200"/>
    </location>
</feature>
<dbReference type="GO" id="GO:0003676">
    <property type="term" value="F:nucleic acid binding"/>
    <property type="evidence" value="ECO:0007669"/>
    <property type="project" value="InterPro"/>
</dbReference>
<proteinExistence type="predicted"/>
<dbReference type="InterPro" id="IPR036875">
    <property type="entry name" value="Znf_CCHC_sf"/>
</dbReference>
<dbReference type="GO" id="GO:0008270">
    <property type="term" value="F:zinc ion binding"/>
    <property type="evidence" value="ECO:0007669"/>
    <property type="project" value="UniProtKB-KW"/>
</dbReference>
<feature type="region of interest" description="Disordered" evidence="2">
    <location>
        <begin position="1"/>
        <end position="29"/>
    </location>
</feature>
<evidence type="ECO:0000256" key="1">
    <source>
        <dbReference type="PROSITE-ProRule" id="PRU00047"/>
    </source>
</evidence>
<evidence type="ECO:0000256" key="2">
    <source>
        <dbReference type="SAM" id="MobiDB-lite"/>
    </source>
</evidence>
<name>A0A6J8BPX3_MYTCO</name>
<dbReference type="SUPFAM" id="SSF57756">
    <property type="entry name" value="Retrovirus zinc finger-like domains"/>
    <property type="match status" value="1"/>
</dbReference>
<dbReference type="Gene3D" id="4.10.60.10">
    <property type="entry name" value="Zinc finger, CCHC-type"/>
    <property type="match status" value="1"/>
</dbReference>
<dbReference type="SMART" id="SM00343">
    <property type="entry name" value="ZnF_C2HC"/>
    <property type="match status" value="1"/>
</dbReference>
<keyword evidence="5" id="KW-1185">Reference proteome</keyword>
<accession>A0A6J8BPX3</accession>
<feature type="region of interest" description="Disordered" evidence="2">
    <location>
        <begin position="147"/>
        <end position="223"/>
    </location>
</feature>
<protein>
    <recommendedName>
        <fullName evidence="3">CCHC-type domain-containing protein</fullName>
    </recommendedName>
</protein>
<keyword evidence="1" id="KW-0863">Zinc-finger</keyword>
<gene>
    <name evidence="4" type="ORF">MCOR_20419</name>
</gene>
<keyword evidence="1" id="KW-0862">Zinc</keyword>
<sequence length="263" mass="30035">MSDEEEFSHEPAVQDMPSRAVPRSDEHFSPEDALSLFSKNLDAALSRQKKEIVSEIDQKLSSQALENTTRPATHTQKFKFEGNSKQHSFNSLRLDEIFKVKSFIERGSLEAALKLLGESEKALKERNKVVRIADKYGWDVVEEYMDDPLTDNSEDATKLRQAESRAKAKRRDKARDKQRTSPYSRSDEFGNDKGKADLFRRPGTSYPEESLKGRSSKTSQNVYSQSEYYGGKKSDKCFYCNAEGHFAYQCPKKASRLQSGKQF</sequence>
<dbReference type="PROSITE" id="PS50158">
    <property type="entry name" value="ZF_CCHC"/>
    <property type="match status" value="1"/>
</dbReference>
<evidence type="ECO:0000313" key="4">
    <source>
        <dbReference type="EMBL" id="CAC5384809.1"/>
    </source>
</evidence>
<organism evidence="4 5">
    <name type="scientific">Mytilus coruscus</name>
    <name type="common">Sea mussel</name>
    <dbReference type="NCBI Taxonomy" id="42192"/>
    <lineage>
        <taxon>Eukaryota</taxon>
        <taxon>Metazoa</taxon>
        <taxon>Spiralia</taxon>
        <taxon>Lophotrochozoa</taxon>
        <taxon>Mollusca</taxon>
        <taxon>Bivalvia</taxon>
        <taxon>Autobranchia</taxon>
        <taxon>Pteriomorphia</taxon>
        <taxon>Mytilida</taxon>
        <taxon>Mytiloidea</taxon>
        <taxon>Mytilidae</taxon>
        <taxon>Mytilinae</taxon>
        <taxon>Mytilus</taxon>
    </lineage>
</organism>